<evidence type="ECO:0000313" key="1">
    <source>
        <dbReference type="EMBL" id="ABY47780.1"/>
    </source>
</evidence>
<keyword evidence="2" id="KW-1185">Reference proteome</keyword>
<organism evidence="1 2">
    <name type="scientific">Helicoverpa armigera granulovirus</name>
    <dbReference type="NCBI Taxonomy" id="489830"/>
    <lineage>
        <taxon>Viruses</taxon>
        <taxon>Viruses incertae sedis</taxon>
        <taxon>Naldaviricetes</taxon>
        <taxon>Lefavirales</taxon>
        <taxon>Baculoviridae</taxon>
        <taxon>Betabaculovirus</taxon>
        <taxon>Betabaculovirus helarmigerae</taxon>
    </lineage>
</organism>
<name>A9YMT1_9BBAC</name>
<accession>A9YMT1</accession>
<dbReference type="OrthoDB" id="12368at10239"/>
<evidence type="ECO:0000313" key="2">
    <source>
        <dbReference type="Proteomes" id="UP000203266"/>
    </source>
</evidence>
<dbReference type="RefSeq" id="YP_001649071.1">
    <property type="nucleotide sequence ID" value="NC_010240.1"/>
</dbReference>
<dbReference type="EMBL" id="EU255577">
    <property type="protein sequence ID" value="ABY47780.1"/>
    <property type="molecule type" value="Genomic_DNA"/>
</dbReference>
<dbReference type="Proteomes" id="UP000203266">
    <property type="component" value="Segment"/>
</dbReference>
<protein>
    <submittedName>
        <fullName evidence="1">Uncharacterized protein</fullName>
    </submittedName>
</protein>
<sequence>MMTKRRSCAYYKCLLFNYLRLNECEMWGVTVDSVRRFIRIGHDSVQFPVFVTLYDWNEHKKFQSLLLKCFRLRKIDINLLTLRNRLLHADNTAVKRYVNANKELWSKLFVVSPYDDCEYSGNNNNFFQRHNCVPCLFLTLEQLVSTTDIDEQVLQTLETYTFSEITDILSTYCTNKNRVQLINVCLQLQKPVISGTLASWQKFYNLKRALNKLCILQRVPSRPDSDHKFLTLLKCGQNSTNTLCVN</sequence>
<reference evidence="1 2" key="1">
    <citation type="journal article" date="2008" name="Virus Genes">
        <title>Genomic sequence analysis of a granulovirus isolated from the Old World bollworm, Helicoverpa armigera.</title>
        <authorList>
            <person name="Harrison R.L."/>
            <person name="Popham H.J."/>
        </authorList>
    </citation>
    <scope>NUCLEOTIDE SEQUENCE [LARGE SCALE GENOMIC DNA]</scope>
</reference>
<dbReference type="KEGG" id="vg:10973773"/>
<dbReference type="GeneID" id="10973773"/>
<proteinExistence type="predicted"/>